<dbReference type="PANTHER" id="PTHR43662">
    <property type="match status" value="1"/>
</dbReference>
<dbReference type="PANTHER" id="PTHR43662:SF3">
    <property type="entry name" value="DOMAIN PROTEIN, PUTATIVE (AFU_ORTHOLOGUE AFUA_6G11970)-RELATED"/>
    <property type="match status" value="1"/>
</dbReference>
<dbReference type="InterPro" id="IPR018535">
    <property type="entry name" value="DUF1996"/>
</dbReference>
<dbReference type="Pfam" id="PF09362">
    <property type="entry name" value="DUF1996"/>
    <property type="match status" value="1"/>
</dbReference>
<gene>
    <name evidence="2" type="ORF">D9615_007741</name>
</gene>
<dbReference type="AlphaFoldDB" id="A0A8H5M0A4"/>
<dbReference type="Proteomes" id="UP000565441">
    <property type="component" value="Unassembled WGS sequence"/>
</dbReference>
<evidence type="ECO:0000313" key="2">
    <source>
        <dbReference type="EMBL" id="KAF5376102.1"/>
    </source>
</evidence>
<organism evidence="2 3">
    <name type="scientific">Tricholomella constricta</name>
    <dbReference type="NCBI Taxonomy" id="117010"/>
    <lineage>
        <taxon>Eukaryota</taxon>
        <taxon>Fungi</taxon>
        <taxon>Dikarya</taxon>
        <taxon>Basidiomycota</taxon>
        <taxon>Agaricomycotina</taxon>
        <taxon>Agaricomycetes</taxon>
        <taxon>Agaricomycetidae</taxon>
        <taxon>Agaricales</taxon>
        <taxon>Tricholomatineae</taxon>
        <taxon>Lyophyllaceae</taxon>
        <taxon>Tricholomella</taxon>
    </lineage>
</organism>
<evidence type="ECO:0000313" key="3">
    <source>
        <dbReference type="Proteomes" id="UP000565441"/>
    </source>
</evidence>
<feature type="domain" description="DUF1996" evidence="1">
    <location>
        <begin position="13"/>
        <end position="284"/>
    </location>
</feature>
<sequence>MGANNILTTQRLDPVVYPGRVSTHVHSVLGGSNFGLNVTTEDLRRSECTSIPIVEDKSNYWFPHLYFQCANQWQNGTFTSMNGSAMYVSSYYQDLHLTISQDYLFNEVPGYTSPFPDNFRMVSGDPNLRTLDPISFAQQAITFLCLDFTGASRRFNELPTGICPSGIRAQINFPSCWDGKVRPKINANPVILTPWLNQNSDSPDHKSHVAFLSTGPDNGTCNDSHFPLTIPRIFIEVYWNTQVFDDVRHEAMTPTQPFVFSNGDPKGYSYLAGKPIEVDFINGWEPEVLQRAVNECNCNPYGDPSCCAAKGIFTIDQHTNCFITNTFDEATTGTLASLPGNNPVQADCYETYIDTSTPGVLSPVFVYSGSASPPPPTGITLVTPMTSTVAQTAHGTCIRKNTAVPLFVAPPV</sequence>
<accession>A0A8H5M0A4</accession>
<proteinExistence type="predicted"/>
<comment type="caution">
    <text evidence="2">The sequence shown here is derived from an EMBL/GenBank/DDBJ whole genome shotgun (WGS) entry which is preliminary data.</text>
</comment>
<evidence type="ECO:0000259" key="1">
    <source>
        <dbReference type="Pfam" id="PF09362"/>
    </source>
</evidence>
<name>A0A8H5M0A4_9AGAR</name>
<dbReference type="EMBL" id="JAACJP010000030">
    <property type="protein sequence ID" value="KAF5376102.1"/>
    <property type="molecule type" value="Genomic_DNA"/>
</dbReference>
<dbReference type="OrthoDB" id="74764at2759"/>
<reference evidence="2 3" key="1">
    <citation type="journal article" date="2020" name="ISME J.">
        <title>Uncovering the hidden diversity of litter-decomposition mechanisms in mushroom-forming fungi.</title>
        <authorList>
            <person name="Floudas D."/>
            <person name="Bentzer J."/>
            <person name="Ahren D."/>
            <person name="Johansson T."/>
            <person name="Persson P."/>
            <person name="Tunlid A."/>
        </authorList>
    </citation>
    <scope>NUCLEOTIDE SEQUENCE [LARGE SCALE GENOMIC DNA]</scope>
    <source>
        <strain evidence="2 3">CBS 661.87</strain>
    </source>
</reference>
<keyword evidence="3" id="KW-1185">Reference proteome</keyword>
<protein>
    <recommendedName>
        <fullName evidence="1">DUF1996 domain-containing protein</fullName>
    </recommendedName>
</protein>